<evidence type="ECO:0000313" key="3">
    <source>
        <dbReference type="Proteomes" id="UP001231362"/>
    </source>
</evidence>
<proteinExistence type="predicted"/>
<protein>
    <recommendedName>
        <fullName evidence="1">Knr4/Smi1-like domain-containing protein</fullName>
    </recommendedName>
</protein>
<dbReference type="RefSeq" id="WP_307151972.1">
    <property type="nucleotide sequence ID" value="NZ_JAUSTU010000029.1"/>
</dbReference>
<evidence type="ECO:0000313" key="2">
    <source>
        <dbReference type="EMBL" id="MDQ0157516.1"/>
    </source>
</evidence>
<gene>
    <name evidence="2" type="ORF">J2S07_003851</name>
</gene>
<dbReference type="Proteomes" id="UP001231362">
    <property type="component" value="Unassembled WGS sequence"/>
</dbReference>
<dbReference type="Gene3D" id="3.40.1580.10">
    <property type="entry name" value="SMI1/KNR4-like"/>
    <property type="match status" value="1"/>
</dbReference>
<dbReference type="EMBL" id="JAUSTU010000029">
    <property type="protein sequence ID" value="MDQ0157516.1"/>
    <property type="molecule type" value="Genomic_DNA"/>
</dbReference>
<sequence>MAIFKKVNFLCLRKRLEENNNIIQVQNEEGHLFDAKCTFNPPASDEEILDFERQTGFILPPDYRAFLKITNGCRLFDDVHYGGEIELYSLEQIIDFNKHYDQYEGCYDIAYIYQDNIVINSRLISEDKENYLFWKGHIDQFEEATPLKMNFELWFDRFVISQGTKFWCWSIFTAENYYRLS</sequence>
<keyword evidence="3" id="KW-1185">Reference proteome</keyword>
<dbReference type="InterPro" id="IPR018958">
    <property type="entry name" value="Knr4/Smi1-like_dom"/>
</dbReference>
<organism evidence="2 3">
    <name type="scientific">Anoxybacillus andreesenii</name>
    <dbReference type="NCBI Taxonomy" id="1325932"/>
    <lineage>
        <taxon>Bacteria</taxon>
        <taxon>Bacillati</taxon>
        <taxon>Bacillota</taxon>
        <taxon>Bacilli</taxon>
        <taxon>Bacillales</taxon>
        <taxon>Anoxybacillaceae</taxon>
        <taxon>Anoxybacillus</taxon>
    </lineage>
</organism>
<dbReference type="InterPro" id="IPR037883">
    <property type="entry name" value="Knr4/Smi1-like_sf"/>
</dbReference>
<comment type="caution">
    <text evidence="2">The sequence shown here is derived from an EMBL/GenBank/DDBJ whole genome shotgun (WGS) entry which is preliminary data.</text>
</comment>
<name>A0ABT9V991_9BACL</name>
<dbReference type="SUPFAM" id="SSF160631">
    <property type="entry name" value="SMI1/KNR4-like"/>
    <property type="match status" value="1"/>
</dbReference>
<accession>A0ABT9V991</accession>
<reference evidence="2 3" key="1">
    <citation type="submission" date="2023-07" db="EMBL/GenBank/DDBJ databases">
        <title>Genomic Encyclopedia of Type Strains, Phase IV (KMG-IV): sequencing the most valuable type-strain genomes for metagenomic binning, comparative biology and taxonomic classification.</title>
        <authorList>
            <person name="Goeker M."/>
        </authorList>
    </citation>
    <scope>NUCLEOTIDE SEQUENCE [LARGE SCALE GENOMIC DNA]</scope>
    <source>
        <strain evidence="2 3">DSM 23948</strain>
    </source>
</reference>
<evidence type="ECO:0000259" key="1">
    <source>
        <dbReference type="SMART" id="SM00860"/>
    </source>
</evidence>
<feature type="domain" description="Knr4/Smi1-like" evidence="1">
    <location>
        <begin position="42"/>
        <end position="157"/>
    </location>
</feature>
<dbReference type="Pfam" id="PF09346">
    <property type="entry name" value="SMI1_KNR4"/>
    <property type="match status" value="1"/>
</dbReference>
<dbReference type="SMART" id="SM00860">
    <property type="entry name" value="SMI1_KNR4"/>
    <property type="match status" value="1"/>
</dbReference>